<gene>
    <name evidence="3" type="ORF">D0962_20600</name>
</gene>
<evidence type="ECO:0000256" key="1">
    <source>
        <dbReference type="SAM" id="MobiDB-lite"/>
    </source>
</evidence>
<protein>
    <recommendedName>
        <fullName evidence="2">RepB/MobA-like C-terminal domain-containing protein</fullName>
    </recommendedName>
</protein>
<comment type="caution">
    <text evidence="3">The sequence shown here is derived from an EMBL/GenBank/DDBJ whole genome shotgun (WGS) entry which is preliminary data.</text>
</comment>
<reference evidence="3 4" key="1">
    <citation type="journal article" date="2020" name="Microb. Ecol.">
        <title>Ecogenomics of the Marine Benthic Filamentous Cyanobacterium Adonisia.</title>
        <authorList>
            <person name="Walter J.M."/>
            <person name="Coutinho F.H."/>
            <person name="Leomil L."/>
            <person name="Hargreaves P.I."/>
            <person name="Campeao M.E."/>
            <person name="Vieira V.V."/>
            <person name="Silva B.S."/>
            <person name="Fistarol G.O."/>
            <person name="Salomon P.S."/>
            <person name="Sawabe T."/>
            <person name="Mino S."/>
            <person name="Hosokawa M."/>
            <person name="Miyashita H."/>
            <person name="Maruyama F."/>
            <person name="van Verk M.C."/>
            <person name="Dutilh B.E."/>
            <person name="Thompson C.C."/>
            <person name="Thompson F.L."/>
        </authorList>
    </citation>
    <scope>NUCLEOTIDE SEQUENCE [LARGE SCALE GENOMIC DNA]</scope>
    <source>
        <strain evidence="3 4">CCMR0082</strain>
    </source>
</reference>
<name>A0A6M0S9J3_9CYAN</name>
<sequence length="520" mass="59354">MSNTDSLWGPGLSSLEQTTVSTASTDSAWTDNPALTALQQTSIQQQSLQNKNGLTAEQRQVIHQRLATYRQLDPVQHADGSVYRGQDINREFQKAWAASYWHHRQHSKTPIAQADLDQFDREAAYKLVAAGHTMAAAISYAGEKAVESMMQDSQAVAAIETYRMQRQKFGLQGDHRLQTLAIATRYAAIESTNSIDTPGERYRSDWQARGDQLIEDNPRRDVELAKDYVGEDSDSVEAAAKMLAAESPIAAYYHRPFHQRQYGLQIAITAHAENISRTRQEKSIHQVREEVYLHSATQQRGETERGRDQQLFDLDVDDAPMSEPEAMEFLVSKGETQEWKDRISDSYKALCNDRDSSLSKGHTGTEMQKEYGRRLERDGSDKGLADGVERQSRHLQDGKKYHITQTDRSVAVRLYLAGHSRQAIASAMYRRAPSCANLSKQEFQRYFNRQIQPRLNSPNVQKEREKLTAYKAKHGIPNERRLDKLNLATKREEFSKQRLQEKQQVKGLQRLQAKSRERSR</sequence>
<evidence type="ECO:0000313" key="3">
    <source>
        <dbReference type="EMBL" id="NEZ65145.1"/>
    </source>
</evidence>
<feature type="compositionally biased region" description="Basic and acidic residues" evidence="1">
    <location>
        <begin position="494"/>
        <end position="504"/>
    </location>
</feature>
<evidence type="ECO:0000259" key="2">
    <source>
        <dbReference type="Pfam" id="PF22448"/>
    </source>
</evidence>
<dbReference type="Pfam" id="PF22448">
    <property type="entry name" value="RepB_primase_C"/>
    <property type="match status" value="1"/>
</dbReference>
<dbReference type="Gene3D" id="1.10.1240.50">
    <property type="match status" value="1"/>
</dbReference>
<dbReference type="RefSeq" id="WP_163666018.1">
    <property type="nucleotide sequence ID" value="NZ_QZCE01000002.1"/>
</dbReference>
<feature type="domain" description="RepB/MobA-like C-terminal" evidence="2">
    <location>
        <begin position="406"/>
        <end position="453"/>
    </location>
</feature>
<dbReference type="AlphaFoldDB" id="A0A6M0S9J3"/>
<dbReference type="InterPro" id="IPR054366">
    <property type="entry name" value="RepB/MobA-like_C"/>
</dbReference>
<proteinExistence type="predicted"/>
<accession>A0A6M0S9J3</accession>
<organism evidence="3 4">
    <name type="scientific">Adonisia turfae CCMR0082</name>
    <dbReference type="NCBI Taxonomy" id="2304604"/>
    <lineage>
        <taxon>Bacteria</taxon>
        <taxon>Bacillati</taxon>
        <taxon>Cyanobacteriota</taxon>
        <taxon>Adonisia</taxon>
        <taxon>Adonisia turfae</taxon>
    </lineage>
</organism>
<dbReference type="Proteomes" id="UP000473574">
    <property type="component" value="Unassembled WGS sequence"/>
</dbReference>
<dbReference type="EMBL" id="QZCE01000002">
    <property type="protein sequence ID" value="NEZ65145.1"/>
    <property type="molecule type" value="Genomic_DNA"/>
</dbReference>
<evidence type="ECO:0000313" key="4">
    <source>
        <dbReference type="Proteomes" id="UP000473574"/>
    </source>
</evidence>
<feature type="region of interest" description="Disordered" evidence="1">
    <location>
        <begin position="494"/>
        <end position="520"/>
    </location>
</feature>